<keyword evidence="3" id="KW-0560">Oxidoreductase</keyword>
<evidence type="ECO:0000256" key="1">
    <source>
        <dbReference type="ARBA" id="ARBA00005791"/>
    </source>
</evidence>
<keyword evidence="6" id="KW-0812">Transmembrane</keyword>
<feature type="transmembrane region" description="Helical" evidence="6">
    <location>
        <begin position="6"/>
        <end position="24"/>
    </location>
</feature>
<dbReference type="Pfam" id="PF13462">
    <property type="entry name" value="Thioredoxin_4"/>
    <property type="match status" value="1"/>
</dbReference>
<dbReference type="Gene3D" id="3.40.30.10">
    <property type="entry name" value="Glutaredoxin"/>
    <property type="match status" value="1"/>
</dbReference>
<feature type="domain" description="Thioredoxin" evidence="7">
    <location>
        <begin position="24"/>
        <end position="214"/>
    </location>
</feature>
<dbReference type="PANTHER" id="PTHR13887:SF14">
    <property type="entry name" value="DISULFIDE BOND FORMATION PROTEIN D"/>
    <property type="match status" value="1"/>
</dbReference>
<comment type="similarity">
    <text evidence="1">Belongs to the thioredoxin family. DsbA subfamily.</text>
</comment>
<dbReference type="PANTHER" id="PTHR13887">
    <property type="entry name" value="GLUTATHIONE S-TRANSFERASE KAPPA"/>
    <property type="match status" value="1"/>
</dbReference>
<dbReference type="InterPro" id="IPR012336">
    <property type="entry name" value="Thioredoxin-like_fold"/>
</dbReference>
<reference evidence="9" key="1">
    <citation type="submission" date="2017-09" db="EMBL/GenBank/DDBJ databases">
        <title>Depth-based differentiation of microbial function through sediment-hosted aquifers and enrichment of novel symbionts in the deep terrestrial subsurface.</title>
        <authorList>
            <person name="Probst A.J."/>
            <person name="Ladd B."/>
            <person name="Jarett J.K."/>
            <person name="Geller-Mcgrath D.E."/>
            <person name="Sieber C.M.K."/>
            <person name="Emerson J.B."/>
            <person name="Anantharaman K."/>
            <person name="Thomas B.C."/>
            <person name="Malmstrom R."/>
            <person name="Stieglmeier M."/>
            <person name="Klingl A."/>
            <person name="Woyke T."/>
            <person name="Ryan C.M."/>
            <person name="Banfield J.F."/>
        </authorList>
    </citation>
    <scope>NUCLEOTIDE SEQUENCE [LARGE SCALE GENOMIC DNA]</scope>
</reference>
<dbReference type="Proteomes" id="UP000229385">
    <property type="component" value="Unassembled WGS sequence"/>
</dbReference>
<dbReference type="PROSITE" id="PS51352">
    <property type="entry name" value="THIOREDOXIN_2"/>
    <property type="match status" value="1"/>
</dbReference>
<dbReference type="SUPFAM" id="SSF52833">
    <property type="entry name" value="Thioredoxin-like"/>
    <property type="match status" value="1"/>
</dbReference>
<name>A0A2M7XBA0_9BACT</name>
<evidence type="ECO:0000313" key="9">
    <source>
        <dbReference type="Proteomes" id="UP000229385"/>
    </source>
</evidence>
<dbReference type="AlphaFoldDB" id="A0A2M7XBA0"/>
<keyword evidence="4" id="KW-1015">Disulfide bond</keyword>
<gene>
    <name evidence="8" type="ORF">CO174_04885</name>
</gene>
<evidence type="ECO:0000256" key="5">
    <source>
        <dbReference type="ARBA" id="ARBA00023284"/>
    </source>
</evidence>
<keyword evidence="6" id="KW-1133">Transmembrane helix</keyword>
<keyword evidence="2" id="KW-0732">Signal</keyword>
<keyword evidence="5" id="KW-0676">Redox-active center</keyword>
<dbReference type="InterPro" id="IPR013766">
    <property type="entry name" value="Thioredoxin_domain"/>
</dbReference>
<evidence type="ECO:0000256" key="2">
    <source>
        <dbReference type="ARBA" id="ARBA00022729"/>
    </source>
</evidence>
<evidence type="ECO:0000256" key="4">
    <source>
        <dbReference type="ARBA" id="ARBA00023157"/>
    </source>
</evidence>
<dbReference type="EMBL" id="PFWU01000049">
    <property type="protein sequence ID" value="PJA45139.1"/>
    <property type="molecule type" value="Genomic_DNA"/>
</dbReference>
<evidence type="ECO:0000256" key="6">
    <source>
        <dbReference type="SAM" id="Phobius"/>
    </source>
</evidence>
<sequence>MQHRYLTLFTFGMLSALVFIFFWLRVRPVEINYDAYTDDIQEVSEPTVTFVNPAKGAEEPTVTIIEYGDFECGPCKTLSSTLQTILSSYPDDVQVVWKDLPNESLHELSTPAAIAAHCADRQGTFWGYHDELFVRQSYLSESQFLQIATTLGLDVEKFQSCYDDRETLPIVKKDYEEALGLGLTSTPTLFIGDEILVGAVSSEQLIEMIEDLLANTP</sequence>
<proteinExistence type="inferred from homology"/>
<organism evidence="8 9">
    <name type="scientific">Candidatus Uhrbacteria bacterium CG_4_9_14_3_um_filter_50_9</name>
    <dbReference type="NCBI Taxonomy" id="1975035"/>
    <lineage>
        <taxon>Bacteria</taxon>
        <taxon>Candidatus Uhriibacteriota</taxon>
    </lineage>
</organism>
<evidence type="ECO:0000259" key="7">
    <source>
        <dbReference type="PROSITE" id="PS51352"/>
    </source>
</evidence>
<protein>
    <recommendedName>
        <fullName evidence="7">Thioredoxin domain-containing protein</fullName>
    </recommendedName>
</protein>
<dbReference type="InterPro" id="IPR036249">
    <property type="entry name" value="Thioredoxin-like_sf"/>
</dbReference>
<evidence type="ECO:0000256" key="3">
    <source>
        <dbReference type="ARBA" id="ARBA00023002"/>
    </source>
</evidence>
<keyword evidence="6" id="KW-0472">Membrane</keyword>
<accession>A0A2M7XBA0</accession>
<dbReference type="GO" id="GO:0016491">
    <property type="term" value="F:oxidoreductase activity"/>
    <property type="evidence" value="ECO:0007669"/>
    <property type="project" value="UniProtKB-KW"/>
</dbReference>
<evidence type="ECO:0000313" key="8">
    <source>
        <dbReference type="EMBL" id="PJA45139.1"/>
    </source>
</evidence>
<comment type="caution">
    <text evidence="8">The sequence shown here is derived from an EMBL/GenBank/DDBJ whole genome shotgun (WGS) entry which is preliminary data.</text>
</comment>